<proteinExistence type="inferred from homology"/>
<dbReference type="GO" id="GO:0009313">
    <property type="term" value="P:oligosaccharide catabolic process"/>
    <property type="evidence" value="ECO:0007669"/>
    <property type="project" value="TreeGrafter"/>
</dbReference>
<evidence type="ECO:0000256" key="2">
    <source>
        <dbReference type="ARBA" id="ARBA00022801"/>
    </source>
</evidence>
<dbReference type="Gene3D" id="3.90.400.10">
    <property type="entry name" value="Oligo-1,6-glucosidase, Domain 2"/>
    <property type="match status" value="1"/>
</dbReference>
<dbReference type="Gene3D" id="3.20.20.80">
    <property type="entry name" value="Glycosidases"/>
    <property type="match status" value="1"/>
</dbReference>
<dbReference type="SMART" id="SM00642">
    <property type="entry name" value="Aamy"/>
    <property type="match status" value="1"/>
</dbReference>
<dbReference type="InterPro" id="IPR045857">
    <property type="entry name" value="O16G_dom_2"/>
</dbReference>
<dbReference type="GO" id="GO:0004556">
    <property type="term" value="F:alpha-amylase activity"/>
    <property type="evidence" value="ECO:0007669"/>
    <property type="project" value="TreeGrafter"/>
</dbReference>
<evidence type="ECO:0000313" key="5">
    <source>
        <dbReference type="EMBL" id="RLP81838.1"/>
    </source>
</evidence>
<dbReference type="InterPro" id="IPR017853">
    <property type="entry name" value="GH"/>
</dbReference>
<dbReference type="Gene3D" id="2.60.40.1180">
    <property type="entry name" value="Golgi alpha-mannosidase II"/>
    <property type="match status" value="1"/>
</dbReference>
<dbReference type="EMBL" id="RCTF01000001">
    <property type="protein sequence ID" value="RLP81838.1"/>
    <property type="molecule type" value="Genomic_DNA"/>
</dbReference>
<dbReference type="RefSeq" id="WP_121621652.1">
    <property type="nucleotide sequence ID" value="NZ_JACIIW010000004.1"/>
</dbReference>
<dbReference type="Pfam" id="PF00128">
    <property type="entry name" value="Alpha-amylase"/>
    <property type="match status" value="1"/>
</dbReference>
<evidence type="ECO:0000256" key="1">
    <source>
        <dbReference type="ARBA" id="ARBA00008061"/>
    </source>
</evidence>
<name>A0A3L7AR05_9HYPH</name>
<dbReference type="CDD" id="cd11331">
    <property type="entry name" value="AmyAc_OligoGlu_like"/>
    <property type="match status" value="1"/>
</dbReference>
<evidence type="ECO:0000259" key="4">
    <source>
        <dbReference type="SMART" id="SM00642"/>
    </source>
</evidence>
<dbReference type="OrthoDB" id="9805159at2"/>
<organism evidence="5 6">
    <name type="scientific">Xanthobacter tagetidis</name>
    <dbReference type="NCBI Taxonomy" id="60216"/>
    <lineage>
        <taxon>Bacteria</taxon>
        <taxon>Pseudomonadati</taxon>
        <taxon>Pseudomonadota</taxon>
        <taxon>Alphaproteobacteria</taxon>
        <taxon>Hyphomicrobiales</taxon>
        <taxon>Xanthobacteraceae</taxon>
        <taxon>Xanthobacter</taxon>
    </lineage>
</organism>
<protein>
    <submittedName>
        <fullName evidence="5">DUF3459 domain-containing protein</fullName>
    </submittedName>
</protein>
<evidence type="ECO:0000313" key="6">
    <source>
        <dbReference type="Proteomes" id="UP000269692"/>
    </source>
</evidence>
<dbReference type="InterPro" id="IPR056300">
    <property type="entry name" value="SusG-like_C"/>
</dbReference>
<dbReference type="InterPro" id="IPR006047">
    <property type="entry name" value="GH13_cat_dom"/>
</dbReference>
<dbReference type="InterPro" id="IPR013780">
    <property type="entry name" value="Glyco_hydro_b"/>
</dbReference>
<dbReference type="Pfam" id="PF23915">
    <property type="entry name" value="SusG_C"/>
    <property type="match status" value="1"/>
</dbReference>
<keyword evidence="3" id="KW-0326">Glycosidase</keyword>
<accession>A0A3L7AR05</accession>
<dbReference type="Proteomes" id="UP000269692">
    <property type="component" value="Unassembled WGS sequence"/>
</dbReference>
<reference evidence="5 6" key="1">
    <citation type="submission" date="2018-10" db="EMBL/GenBank/DDBJ databases">
        <title>Xanthobacter tagetidis genome sequencing and assembly.</title>
        <authorList>
            <person name="Maclea K.S."/>
            <person name="Goen A.E."/>
            <person name="Fatima S.A."/>
        </authorList>
    </citation>
    <scope>NUCLEOTIDE SEQUENCE [LARGE SCALE GENOMIC DNA]</scope>
    <source>
        <strain evidence="5 6">ATCC 700314</strain>
    </source>
</reference>
<dbReference type="SUPFAM" id="SSF51445">
    <property type="entry name" value="(Trans)glycosidases"/>
    <property type="match status" value="1"/>
</dbReference>
<dbReference type="FunFam" id="3.90.400.10:FF:000002">
    <property type="entry name" value="Sucrose isomerase"/>
    <property type="match status" value="1"/>
</dbReference>
<dbReference type="PANTHER" id="PTHR10357">
    <property type="entry name" value="ALPHA-AMYLASE FAMILY MEMBER"/>
    <property type="match status" value="1"/>
</dbReference>
<comment type="similarity">
    <text evidence="1">Belongs to the glycosyl hydrolase 13 family.</text>
</comment>
<dbReference type="SUPFAM" id="SSF51011">
    <property type="entry name" value="Glycosyl hydrolase domain"/>
    <property type="match status" value="1"/>
</dbReference>
<evidence type="ECO:0000256" key="3">
    <source>
        <dbReference type="ARBA" id="ARBA00023295"/>
    </source>
</evidence>
<dbReference type="PANTHER" id="PTHR10357:SF179">
    <property type="entry name" value="NEUTRAL AND BASIC AMINO ACID TRANSPORT PROTEIN RBAT"/>
    <property type="match status" value="1"/>
</dbReference>
<gene>
    <name evidence="5" type="ORF">D9R14_02270</name>
</gene>
<keyword evidence="6" id="KW-1185">Reference proteome</keyword>
<keyword evidence="2" id="KW-0378">Hydrolase</keyword>
<dbReference type="AlphaFoldDB" id="A0A3L7AR05"/>
<feature type="domain" description="Glycosyl hydrolase family 13 catalytic" evidence="4">
    <location>
        <begin position="10"/>
        <end position="388"/>
    </location>
</feature>
<sequence>MWWRDGVIYQIYPRSFQDANGDGVGDLAGITSRLPYLADIGVAAIWISPIYPSPMADFGYDVADHAAVDPLFGTLADFDALVTAAHDLGLKVILDFVPNHTSERHPWFLEALNSPQSSTRDWYIFRDPAPDGGPPNNWLSEFGGSAWARDPVSGQYYYHAFLPEQPDLNWRNPAVVGAMHDVMRFWFKRGVDGLRIDALLHVMKDAAFPDNPPDPDFREGMNPYRRLLPLYSCDTAEVHGVIAGMRRVAEEFPDRLLIGEAYLPFDRLAAYYGREGGGVHLPFNFALIQAPWTARALDDLIARYEASLPEGAWPNWVLSNHDRPRIAGRVGPDQARVAAMLLLTLRGTPTLYYGDEIGMAQVEVPPERVMDPWEKRVPGLGLGRDGARTPMQWDGGPFAGFSTVEPWLPLADDFTEVNVQVEKAGPFSMLTLTRSLLALRRSRAALARGSYRSLGAQGGLLAYLRETEGERLLVALNLGGDPLALALPDGGPKGEVLLSTFCDREGEAVNGALALRANEGVVVALG</sequence>
<comment type="caution">
    <text evidence="5">The sequence shown here is derived from an EMBL/GenBank/DDBJ whole genome shotgun (WGS) entry which is preliminary data.</text>
</comment>